<evidence type="ECO:0000313" key="2">
    <source>
        <dbReference type="EMBL" id="KXU83282.1"/>
    </source>
</evidence>
<dbReference type="InterPro" id="IPR024029">
    <property type="entry name" value="Pyridox_Oxase_FMN-dep"/>
</dbReference>
<comment type="caution">
    <text evidence="2">The sequence shown here is derived from an EMBL/GenBank/DDBJ whole genome shotgun (WGS) entry which is preliminary data.</text>
</comment>
<dbReference type="Proteomes" id="UP000075613">
    <property type="component" value="Unassembled WGS sequence"/>
</dbReference>
<dbReference type="Pfam" id="PF01243">
    <property type="entry name" value="PNPOx_N"/>
    <property type="match status" value="1"/>
</dbReference>
<organism evidence="2 3">
    <name type="scientific">Paraburkholderia monticola</name>
    <dbReference type="NCBI Taxonomy" id="1399968"/>
    <lineage>
        <taxon>Bacteria</taxon>
        <taxon>Pseudomonadati</taxon>
        <taxon>Pseudomonadota</taxon>
        <taxon>Betaproteobacteria</taxon>
        <taxon>Burkholderiales</taxon>
        <taxon>Burkholderiaceae</taxon>
        <taxon>Paraburkholderia</taxon>
    </lineage>
</organism>
<dbReference type="InterPro" id="IPR012349">
    <property type="entry name" value="Split_barrel_FMN-bd"/>
</dbReference>
<name>A0A149PE07_9BURK</name>
<dbReference type="PANTHER" id="PTHR42815:SF2">
    <property type="entry name" value="FAD-BINDING, PUTATIVE (AFU_ORTHOLOGUE AFUA_6G07600)-RELATED"/>
    <property type="match status" value="1"/>
</dbReference>
<keyword evidence="3" id="KW-1185">Reference proteome</keyword>
<dbReference type="NCBIfam" id="TIGR04025">
    <property type="entry name" value="PPOX_FMN_DR2398"/>
    <property type="match status" value="1"/>
</dbReference>
<dbReference type="PANTHER" id="PTHR42815">
    <property type="entry name" value="FAD-BINDING, PUTATIVE (AFU_ORTHOLOGUE AFUA_6G07600)-RELATED"/>
    <property type="match status" value="1"/>
</dbReference>
<protein>
    <submittedName>
        <fullName evidence="2">Pyridoxamine 5'-phosphate oxidase</fullName>
    </submittedName>
</protein>
<evidence type="ECO:0000313" key="3">
    <source>
        <dbReference type="Proteomes" id="UP000075613"/>
    </source>
</evidence>
<dbReference type="Gene3D" id="2.30.110.10">
    <property type="entry name" value="Electron Transport, Fmn-binding Protein, Chain A"/>
    <property type="match status" value="1"/>
</dbReference>
<dbReference type="RefSeq" id="WP_062135452.1">
    <property type="nucleotide sequence ID" value="NZ_LRBG01000038.1"/>
</dbReference>
<feature type="domain" description="Pyridoxamine 5'-phosphate oxidase N-terminal" evidence="1">
    <location>
        <begin position="29"/>
        <end position="147"/>
    </location>
</feature>
<reference evidence="2 3" key="1">
    <citation type="journal article" date="2015" name="Int. J. Syst. Evol. Microbiol.">
        <title>Burkholderia monticola sp. nov., isolated from mountain soil.</title>
        <authorList>
            <person name="Baek I."/>
            <person name="Seo B."/>
            <person name="Lee I."/>
            <person name="Yi H."/>
            <person name="Chun J."/>
        </authorList>
    </citation>
    <scope>NUCLEOTIDE SEQUENCE [LARGE SCALE GENOMIC DNA]</scope>
    <source>
        <strain evidence="2 3">JC2948</strain>
    </source>
</reference>
<accession>A0A149PE07</accession>
<dbReference type="STRING" id="1399968.CI15_29735"/>
<dbReference type="EMBL" id="LRBG01000038">
    <property type="protein sequence ID" value="KXU83282.1"/>
    <property type="molecule type" value="Genomic_DNA"/>
</dbReference>
<dbReference type="AlphaFoldDB" id="A0A149PE07"/>
<evidence type="ECO:0000259" key="1">
    <source>
        <dbReference type="Pfam" id="PF01243"/>
    </source>
</evidence>
<dbReference type="InterPro" id="IPR011576">
    <property type="entry name" value="Pyridox_Oxase_N"/>
</dbReference>
<dbReference type="SUPFAM" id="SSF50475">
    <property type="entry name" value="FMN-binding split barrel"/>
    <property type="match status" value="1"/>
</dbReference>
<proteinExistence type="predicted"/>
<dbReference type="OrthoDB" id="9796486at2"/>
<gene>
    <name evidence="2" type="ORF">CI15_29735</name>
</gene>
<sequence length="205" mass="22535">MLTTIEQLEALYAQPGERALRKEIPYVNDDYRAFIAAAPFAVLATSGPDGLDCSPRGDAPGFVRVVDERTLALPDRPGNNRLDSLRNVIVDPRLALLFVIPGVGETLRVNGRGRISAEAALLDSFAVDGKLPRTVLLIDVDAVYFHCSKALVRSQLWDPARHVERSQLPSTGEILQRIIAANDGEPFDAAAYDRELPERVRATLY</sequence>